<dbReference type="Proteomes" id="UP001501321">
    <property type="component" value="Unassembled WGS sequence"/>
</dbReference>
<protein>
    <submittedName>
        <fullName evidence="4">EAL domain-containing protein</fullName>
    </submittedName>
</protein>
<dbReference type="Pfam" id="PF00990">
    <property type="entry name" value="GGDEF"/>
    <property type="match status" value="1"/>
</dbReference>
<dbReference type="PROSITE" id="PS50887">
    <property type="entry name" value="GGDEF"/>
    <property type="match status" value="1"/>
</dbReference>
<dbReference type="Pfam" id="PF13426">
    <property type="entry name" value="PAS_9"/>
    <property type="match status" value="1"/>
</dbReference>
<dbReference type="InterPro" id="IPR052155">
    <property type="entry name" value="Biofilm_reg_signaling"/>
</dbReference>
<sequence length="988" mass="109080">MLLPVPASASPRSPSRLLLWDHQQASLVSLMPGHPVPSALLPEPQQPWPAQLGAPWADLLLTLCQGGDATQLLLDLPGGSWQLQLAPGEPPHCFIWAEPHQSSQPTLANLALLELDKLGQHLARGQARASQLLQALHQLSRCDRLLLWRLDDETMTPLLCLGDDTMPPPQKLEPRYLKALRRRRLLGYSDLQHQPNLSAQRYLQHDGILARLDGLVQLDEAPAALITLEYRLLQPSFDALSFNLLSRTCELMAANPPLPEGQAAPAGDSPSAMPLDMSLTGQPWLEAVAKYLAETCHASWVLICEHLPALHPSQAPEAVSLAYYAQGQLHAAIHFPLSDRPCADLLSRGPLWLEGEALLPYGHCQPAGQPPIQAYYGYPLHDEVGAALGHVCLGFSQPRQVHQQASALLASLAPRLQDSLRLHQLNQRLHLLGAAFEQAQGMLLVNRLGLIERVNRAFSRFTGFTEAEVLGWHIQQLEAEGQTEQLYEAVRLTLTQADHWEGQSRARRADGSSFAIRLQITGIYRAGRLSHYLCAFEDIEESLAAQCQIEWLAYRDELTGLFNRRGLLEQMTHALTPEAAPSWGALLILDVDQFGSINDSLGPAVGDALLQALVTRIQQQVPTRASWARLSADQLALLLPLDAMTREAALAEVEAQARCLLAQCQTPFALSQLQLHISCSLGATLIPPSDPPAPLDLLQQAEAANHSAKQRARGSLAFYDQAMAEALRRRLALSSLLREALRGEAFELYYQPQYRVADGQLVGAEALLRWQHDGQFISPAEFIPVAEESSLIYELGFWVLRHACEQGVKWQAQGLPLNSLSVNVSARQFHHPDFMVRLASILAQSTLAPHRLMLEITESVVLENLPETLSRMAQIKQMGIRLSIDDFGTGYSSLAYLKDLPVDEVKLDRSFITRLAFDHKDRVMVSGIITLGQVMGFKVTAEGVEEAEQLAVLHALGCHQFQGYLRSRPLPAAEFVRQLQAADQNSNL</sequence>
<dbReference type="InterPro" id="IPR035919">
    <property type="entry name" value="EAL_sf"/>
</dbReference>
<feature type="domain" description="PAS" evidence="1">
    <location>
        <begin position="442"/>
        <end position="497"/>
    </location>
</feature>
<dbReference type="PANTHER" id="PTHR44757:SF2">
    <property type="entry name" value="BIOFILM ARCHITECTURE MAINTENANCE PROTEIN MBAA"/>
    <property type="match status" value="1"/>
</dbReference>
<organism evidence="4 5">
    <name type="scientific">Pseudaeromonas paramecii</name>
    <dbReference type="NCBI Taxonomy" id="2138166"/>
    <lineage>
        <taxon>Bacteria</taxon>
        <taxon>Pseudomonadati</taxon>
        <taxon>Pseudomonadota</taxon>
        <taxon>Gammaproteobacteria</taxon>
        <taxon>Aeromonadales</taxon>
        <taxon>Aeromonadaceae</taxon>
        <taxon>Pseudaeromonas</taxon>
    </lineage>
</organism>
<dbReference type="Gene3D" id="3.30.70.270">
    <property type="match status" value="1"/>
</dbReference>
<dbReference type="NCBIfam" id="TIGR00254">
    <property type="entry name" value="GGDEF"/>
    <property type="match status" value="1"/>
</dbReference>
<dbReference type="SUPFAM" id="SSF141868">
    <property type="entry name" value="EAL domain-like"/>
    <property type="match status" value="1"/>
</dbReference>
<dbReference type="CDD" id="cd00130">
    <property type="entry name" value="PAS"/>
    <property type="match status" value="1"/>
</dbReference>
<dbReference type="SMART" id="SM00052">
    <property type="entry name" value="EAL"/>
    <property type="match status" value="1"/>
</dbReference>
<gene>
    <name evidence="4" type="ORF">GCM10023095_15730</name>
</gene>
<dbReference type="EMBL" id="BAABFC010000010">
    <property type="protein sequence ID" value="GAA4498066.1"/>
    <property type="molecule type" value="Genomic_DNA"/>
</dbReference>
<evidence type="ECO:0000259" key="1">
    <source>
        <dbReference type="PROSITE" id="PS50112"/>
    </source>
</evidence>
<evidence type="ECO:0000259" key="3">
    <source>
        <dbReference type="PROSITE" id="PS50887"/>
    </source>
</evidence>
<dbReference type="Gene3D" id="3.20.20.450">
    <property type="entry name" value="EAL domain"/>
    <property type="match status" value="1"/>
</dbReference>
<evidence type="ECO:0000259" key="2">
    <source>
        <dbReference type="PROSITE" id="PS50883"/>
    </source>
</evidence>
<dbReference type="InterPro" id="IPR029787">
    <property type="entry name" value="Nucleotide_cyclase"/>
</dbReference>
<dbReference type="NCBIfam" id="TIGR00229">
    <property type="entry name" value="sensory_box"/>
    <property type="match status" value="1"/>
</dbReference>
<dbReference type="RefSeq" id="WP_345011766.1">
    <property type="nucleotide sequence ID" value="NZ_BAABFC010000010.1"/>
</dbReference>
<dbReference type="SMART" id="SM00267">
    <property type="entry name" value="GGDEF"/>
    <property type="match status" value="1"/>
</dbReference>
<name>A0ABP8Q7E8_9GAMM</name>
<accession>A0ABP8Q7E8</accession>
<dbReference type="InterPro" id="IPR000160">
    <property type="entry name" value="GGDEF_dom"/>
</dbReference>
<feature type="domain" description="GGDEF" evidence="3">
    <location>
        <begin position="582"/>
        <end position="721"/>
    </location>
</feature>
<dbReference type="Pfam" id="PF00563">
    <property type="entry name" value="EAL"/>
    <property type="match status" value="1"/>
</dbReference>
<dbReference type="PROSITE" id="PS50112">
    <property type="entry name" value="PAS"/>
    <property type="match status" value="1"/>
</dbReference>
<dbReference type="SUPFAM" id="SSF55781">
    <property type="entry name" value="GAF domain-like"/>
    <property type="match status" value="1"/>
</dbReference>
<dbReference type="SUPFAM" id="SSF55785">
    <property type="entry name" value="PYP-like sensor domain (PAS domain)"/>
    <property type="match status" value="1"/>
</dbReference>
<dbReference type="Gene3D" id="3.30.450.20">
    <property type="entry name" value="PAS domain"/>
    <property type="match status" value="1"/>
</dbReference>
<dbReference type="SMART" id="SM00091">
    <property type="entry name" value="PAS"/>
    <property type="match status" value="1"/>
</dbReference>
<dbReference type="CDD" id="cd01949">
    <property type="entry name" value="GGDEF"/>
    <property type="match status" value="1"/>
</dbReference>
<dbReference type="InterPro" id="IPR001633">
    <property type="entry name" value="EAL_dom"/>
</dbReference>
<dbReference type="PROSITE" id="PS50883">
    <property type="entry name" value="EAL"/>
    <property type="match status" value="1"/>
</dbReference>
<proteinExistence type="predicted"/>
<evidence type="ECO:0000313" key="5">
    <source>
        <dbReference type="Proteomes" id="UP001501321"/>
    </source>
</evidence>
<reference evidence="5" key="1">
    <citation type="journal article" date="2019" name="Int. J. Syst. Evol. Microbiol.">
        <title>The Global Catalogue of Microorganisms (GCM) 10K type strain sequencing project: providing services to taxonomists for standard genome sequencing and annotation.</title>
        <authorList>
            <consortium name="The Broad Institute Genomics Platform"/>
            <consortium name="The Broad Institute Genome Sequencing Center for Infectious Disease"/>
            <person name="Wu L."/>
            <person name="Ma J."/>
        </authorList>
    </citation>
    <scope>NUCLEOTIDE SEQUENCE [LARGE SCALE GENOMIC DNA]</scope>
    <source>
        <strain evidence="5">JCM 32226</strain>
    </source>
</reference>
<dbReference type="InterPro" id="IPR043128">
    <property type="entry name" value="Rev_trsase/Diguanyl_cyclase"/>
</dbReference>
<dbReference type="PANTHER" id="PTHR44757">
    <property type="entry name" value="DIGUANYLATE CYCLASE DGCP"/>
    <property type="match status" value="1"/>
</dbReference>
<feature type="domain" description="EAL" evidence="2">
    <location>
        <begin position="730"/>
        <end position="983"/>
    </location>
</feature>
<dbReference type="InterPro" id="IPR035965">
    <property type="entry name" value="PAS-like_dom_sf"/>
</dbReference>
<keyword evidence="5" id="KW-1185">Reference proteome</keyword>
<dbReference type="CDD" id="cd01948">
    <property type="entry name" value="EAL"/>
    <property type="match status" value="1"/>
</dbReference>
<dbReference type="InterPro" id="IPR000014">
    <property type="entry name" value="PAS"/>
</dbReference>
<dbReference type="SUPFAM" id="SSF55073">
    <property type="entry name" value="Nucleotide cyclase"/>
    <property type="match status" value="1"/>
</dbReference>
<comment type="caution">
    <text evidence="4">The sequence shown here is derived from an EMBL/GenBank/DDBJ whole genome shotgun (WGS) entry which is preliminary data.</text>
</comment>
<evidence type="ECO:0000313" key="4">
    <source>
        <dbReference type="EMBL" id="GAA4498066.1"/>
    </source>
</evidence>